<evidence type="ECO:0000313" key="3">
    <source>
        <dbReference type="Proteomes" id="UP000092659"/>
    </source>
</evidence>
<evidence type="ECO:0000313" key="1">
    <source>
        <dbReference type="EMBL" id="ANP50028.1"/>
    </source>
</evidence>
<protein>
    <submittedName>
        <fullName evidence="1">Uncharacterized protein</fullName>
    </submittedName>
</protein>
<reference evidence="1 3" key="1">
    <citation type="submission" date="2016-06" db="EMBL/GenBank/DDBJ databases">
        <title>Complete genome sequence of Streptomyces griseochromogenes ATCC 14511, the Blasticidin S producer.</title>
        <authorList>
            <person name="Wu L."/>
        </authorList>
    </citation>
    <scope>NUCLEOTIDE SEQUENCE [LARGE SCALE GENOMIC DNA]</scope>
    <source>
        <strain evidence="1 3">ATCC 14511</strain>
    </source>
</reference>
<dbReference type="Proteomes" id="UP000092659">
    <property type="component" value="Chromosome"/>
</dbReference>
<name>A0A1B1ATX1_9ACTN</name>
<dbReference type="EMBL" id="JAGGLP010000002">
    <property type="protein sequence ID" value="MBP2048366.1"/>
    <property type="molecule type" value="Genomic_DNA"/>
</dbReference>
<accession>A0A1B1ATX1</accession>
<keyword evidence="4" id="KW-1185">Reference proteome</keyword>
<organism evidence="1 3">
    <name type="scientific">Streptomyces griseochromogenes</name>
    <dbReference type="NCBI Taxonomy" id="68214"/>
    <lineage>
        <taxon>Bacteria</taxon>
        <taxon>Bacillati</taxon>
        <taxon>Actinomycetota</taxon>
        <taxon>Actinomycetes</taxon>
        <taxon>Kitasatosporales</taxon>
        <taxon>Streptomycetaceae</taxon>
        <taxon>Streptomyces</taxon>
    </lineage>
</organism>
<dbReference type="EMBL" id="CP016279">
    <property type="protein sequence ID" value="ANP50028.1"/>
    <property type="molecule type" value="Genomic_DNA"/>
</dbReference>
<dbReference type="STRING" id="68214.AVL59_10755"/>
<gene>
    <name evidence="1" type="ORF">AVL59_10755</name>
    <name evidence="2" type="ORF">J2Z21_001290</name>
</gene>
<dbReference type="KEGG" id="sgs:AVL59_10755"/>
<proteinExistence type="predicted"/>
<dbReference type="Proteomes" id="UP001519309">
    <property type="component" value="Unassembled WGS sequence"/>
</dbReference>
<sequence>MCAHLAADVRLLVSAAAHDCAWRSQVPAGAFLQNTGGTAQDPQRGSRWQDRELADRFHPEAPKFDSLASADAIKVLDRLWRQELLRFRWRHVLDAAPPRAG</sequence>
<reference evidence="2 4" key="2">
    <citation type="submission" date="2021-03" db="EMBL/GenBank/DDBJ databases">
        <title>Genomic Encyclopedia of Type Strains, Phase IV (KMG-IV): sequencing the most valuable type-strain genomes for metagenomic binning, comparative biology and taxonomic classification.</title>
        <authorList>
            <person name="Goeker M."/>
        </authorList>
    </citation>
    <scope>NUCLEOTIDE SEQUENCE [LARGE SCALE GENOMIC DNA]</scope>
    <source>
        <strain evidence="2 4">DSM 40499</strain>
    </source>
</reference>
<evidence type="ECO:0000313" key="4">
    <source>
        <dbReference type="Proteomes" id="UP001519309"/>
    </source>
</evidence>
<dbReference type="RefSeq" id="WP_067302074.1">
    <property type="nucleotide sequence ID" value="NZ_CP016279.1"/>
</dbReference>
<dbReference type="AlphaFoldDB" id="A0A1B1ATX1"/>
<evidence type="ECO:0000313" key="2">
    <source>
        <dbReference type="EMBL" id="MBP2048366.1"/>
    </source>
</evidence>